<dbReference type="RefSeq" id="WP_220588927.1">
    <property type="nucleotide sequence ID" value="NZ_RKLQ01000002.1"/>
</dbReference>
<keyword evidence="1" id="KW-0472">Membrane</keyword>
<dbReference type="EMBL" id="RKLQ01000002">
    <property type="protein sequence ID" value="MBX0304724.1"/>
    <property type="molecule type" value="Genomic_DNA"/>
</dbReference>
<dbReference type="Proteomes" id="UP000783863">
    <property type="component" value="Unassembled WGS sequence"/>
</dbReference>
<organism evidence="2 3">
    <name type="scientific">Haloarcula salinisoli</name>
    <dbReference type="NCBI Taxonomy" id="2487746"/>
    <lineage>
        <taxon>Archaea</taxon>
        <taxon>Methanobacteriati</taxon>
        <taxon>Methanobacteriota</taxon>
        <taxon>Stenosarchaea group</taxon>
        <taxon>Halobacteria</taxon>
        <taxon>Halobacteriales</taxon>
        <taxon>Haloarculaceae</taxon>
        <taxon>Haloarcula</taxon>
    </lineage>
</organism>
<feature type="transmembrane region" description="Helical" evidence="1">
    <location>
        <begin position="174"/>
        <end position="202"/>
    </location>
</feature>
<feature type="transmembrane region" description="Helical" evidence="1">
    <location>
        <begin position="369"/>
        <end position="388"/>
    </location>
</feature>
<protein>
    <recommendedName>
        <fullName evidence="4">Dolichyl-phosphate-mannose-protein mannosyltransferase</fullName>
    </recommendedName>
</protein>
<reference evidence="2" key="1">
    <citation type="submission" date="2021-06" db="EMBL/GenBank/DDBJ databases">
        <title>Halomicroarcula sp. F24A a new haloarchaeum isolated from saline soil.</title>
        <authorList>
            <person name="Duran-Viseras A."/>
            <person name="Sanchez-Porro C."/>
            <person name="Ventosa A."/>
        </authorList>
    </citation>
    <scope>NUCLEOTIDE SEQUENCE</scope>
    <source>
        <strain evidence="2">F24A</strain>
    </source>
</reference>
<comment type="caution">
    <text evidence="2">The sequence shown here is derived from an EMBL/GenBank/DDBJ whole genome shotgun (WGS) entry which is preliminary data.</text>
</comment>
<feature type="transmembrane region" description="Helical" evidence="1">
    <location>
        <begin position="95"/>
        <end position="112"/>
    </location>
</feature>
<feature type="transmembrane region" description="Helical" evidence="1">
    <location>
        <begin position="209"/>
        <end position="228"/>
    </location>
</feature>
<sequence>MRLNRYRGFLLLALGLSALVQVAYLRTHEFPALLGGLFLEMAATVAESGTLPTTIDGFTPEGVPFAYPPLGFYVMAVFLELGVDGVALLRFGAPVVLLGIVALVYHLTWVLTDRPETALVAGIITGTHVSLNVYLLGASGFIRGLGFLFMLVAMFGAYQYFANDGDRRALATATIGWGLVVLTHPVHAAAAGAGVAAAWLVWDRSPRGLATGAGIAVGGLVIASPWWLTVVSNHGADIFFAGAGSQGSFNNSLSDLGELVDWFWGTSYVLNWPAAFAVVGTASLVARGEWHQPAWLAAPIVLLVPPHGRLGILVVAPLGAVGFMLALSVLTELDIDLPDRSTGRLSRLSLPSRFSLPAPLSRVDLPDLSTRQVVAIVFFLVLVGPFVGQNMAAASGTSPYSPLPVYVDAEDRTAMDWIEDETAADAQVAVVGGASEWFPHLANRTSVIVKYGTEWSGQETFTRHESAQYELRNCWNASCVNATLVDHEFASEVDYVYVPYGGFMSGRGGASISPALHESLRSSEQFTEVYRNSGVGVYEYNRTAAVSESQQRALDA</sequence>
<dbReference type="AlphaFoldDB" id="A0A8J8C9Z1"/>
<evidence type="ECO:0000256" key="1">
    <source>
        <dbReference type="SAM" id="Phobius"/>
    </source>
</evidence>
<evidence type="ECO:0008006" key="4">
    <source>
        <dbReference type="Google" id="ProtNLM"/>
    </source>
</evidence>
<evidence type="ECO:0000313" key="3">
    <source>
        <dbReference type="Proteomes" id="UP000783863"/>
    </source>
</evidence>
<accession>A0A8J8C9Z1</accession>
<proteinExistence type="predicted"/>
<feature type="transmembrane region" description="Helical" evidence="1">
    <location>
        <begin position="118"/>
        <end position="137"/>
    </location>
</feature>
<keyword evidence="1" id="KW-0812">Transmembrane</keyword>
<evidence type="ECO:0000313" key="2">
    <source>
        <dbReference type="EMBL" id="MBX0304724.1"/>
    </source>
</evidence>
<keyword evidence="3" id="KW-1185">Reference proteome</keyword>
<gene>
    <name evidence="2" type="ORF">EGD98_13690</name>
</gene>
<keyword evidence="1" id="KW-1133">Transmembrane helix</keyword>
<feature type="transmembrane region" description="Helical" evidence="1">
    <location>
        <begin position="262"/>
        <end position="286"/>
    </location>
</feature>
<feature type="transmembrane region" description="Helical" evidence="1">
    <location>
        <begin position="144"/>
        <end position="162"/>
    </location>
</feature>
<name>A0A8J8C9Z1_9EURY</name>
<feature type="transmembrane region" description="Helical" evidence="1">
    <location>
        <begin position="310"/>
        <end position="330"/>
    </location>
</feature>